<name>A0ACD5A0H8_9ACTN</name>
<keyword evidence="2" id="KW-1185">Reference proteome</keyword>
<protein>
    <submittedName>
        <fullName evidence="1">Conjugal transfer protein</fullName>
    </submittedName>
</protein>
<dbReference type="Proteomes" id="UP001348369">
    <property type="component" value="Plasmid unnamed2"/>
</dbReference>
<accession>A0ACD5A0H8</accession>
<keyword evidence="1" id="KW-0614">Plasmid</keyword>
<geneLocation type="plasmid" evidence="1 2">
    <name>unnamed2</name>
</geneLocation>
<evidence type="ECO:0000313" key="1">
    <source>
        <dbReference type="EMBL" id="WSC03598.1"/>
    </source>
</evidence>
<reference evidence="1" key="1">
    <citation type="submission" date="2022-10" db="EMBL/GenBank/DDBJ databases">
        <title>The complete genomes of actinobacterial strains from the NBC collection.</title>
        <authorList>
            <person name="Joergensen T.S."/>
            <person name="Alvarez Arevalo M."/>
            <person name="Sterndorff E.B."/>
            <person name="Faurdal D."/>
            <person name="Vuksanovic O."/>
            <person name="Mourched A.-S."/>
            <person name="Charusanti P."/>
            <person name="Shaw S."/>
            <person name="Blin K."/>
            <person name="Weber T."/>
        </authorList>
    </citation>
    <scope>NUCLEOTIDE SEQUENCE</scope>
    <source>
        <strain evidence="1">NBC 01771</strain>
    </source>
</reference>
<proteinExistence type="predicted"/>
<evidence type="ECO:0000313" key="2">
    <source>
        <dbReference type="Proteomes" id="UP001348369"/>
    </source>
</evidence>
<organism evidence="1 2">
    <name type="scientific">Streptomyces scopuliridis</name>
    <dbReference type="NCBI Taxonomy" id="452529"/>
    <lineage>
        <taxon>Bacteria</taxon>
        <taxon>Bacillati</taxon>
        <taxon>Actinomycetota</taxon>
        <taxon>Actinomycetes</taxon>
        <taxon>Kitasatosporales</taxon>
        <taxon>Streptomycetaceae</taxon>
        <taxon>Streptomyces</taxon>
    </lineage>
</organism>
<gene>
    <name evidence="1" type="ORF">OG835_42655</name>
</gene>
<dbReference type="EMBL" id="CP109111">
    <property type="protein sequence ID" value="WSC03598.1"/>
    <property type="molecule type" value="Genomic_DNA"/>
</dbReference>
<sequence length="353" mass="36263">MQRIVLGLAIVPMIGVGIAGGVGTYTNISGKYGSGTAVGALAAGEGATAVLALVLLVTTLLGQSAPRVVRIGLWALPGAAAVMGASAAKDIGEGLVYGLTPMAITAGAEGIAFLSRRVVVYQDGRDVEAETRAAAIIRDLAYHQARAASHPDKKAREKSVRTAWKLARKVGTGDVRLGTDLLDIQRTRLTGGADAALAQMFGGTASAVPALSGGTAPALPAASADTTPALPAASADDAVTSQAHESTIQADGNGYPTGTASDQGEEDQNVRPDLKVVRTEKEEKKSIAADVREMVADGVQDVRHVIDAIATRHGRQADDKALKSTVGKYFREAKANADTESKTDDDAPVGQYL</sequence>